<reference evidence="4 5" key="1">
    <citation type="submission" date="2017-02" db="EMBL/GenBank/DDBJ databases">
        <authorList>
            <person name="Peterson S.W."/>
        </authorList>
    </citation>
    <scope>NUCLEOTIDE SEQUENCE [LARGE SCALE GENOMIC DNA]</scope>
    <source>
        <strain evidence="4 5">CIP104813</strain>
    </source>
</reference>
<protein>
    <submittedName>
        <fullName evidence="4">Inosine-uridine preferring nucleoside hydrolase</fullName>
        <ecNumber evidence="4">3.2.2.1</ecNumber>
    </submittedName>
</protein>
<dbReference type="AlphaFoldDB" id="A0A1X6WXF0"/>
<evidence type="ECO:0000259" key="3">
    <source>
        <dbReference type="Pfam" id="PF01156"/>
    </source>
</evidence>
<accession>A0A1X6WXF0</accession>
<dbReference type="InterPro" id="IPR036452">
    <property type="entry name" value="Ribo_hydro-like"/>
</dbReference>
<dbReference type="InterPro" id="IPR023186">
    <property type="entry name" value="IUNH"/>
</dbReference>
<keyword evidence="5" id="KW-1185">Reference proteome</keyword>
<dbReference type="RefSeq" id="WP_200810172.1">
    <property type="nucleotide sequence ID" value="NZ_FWFG01000048.1"/>
</dbReference>
<dbReference type="EMBL" id="FWFG01000048">
    <property type="protein sequence ID" value="SLM90528.1"/>
    <property type="molecule type" value="Genomic_DNA"/>
</dbReference>
<sequence>MSAQNPAVTDTTTAPATAQAALPQMPEIRPRVRVISDNDYIGDPDGLVQLAHHALSPSVELVGVIASHLREGDPFDPSGRSAERGVGAAREVLRLAGREDVRVVAGSEKAVPSADAAVIAAERGGSEAVRLIVDEALREDPRPLYVCCGGSLTEIASALAAAPEIAERLTVVWIGGAEHPAAPVAPGVPPVEYNTAIDPVAARLVLNASAVELWQVPRDAYRQTIASFAELTVHMAGAGELGAHLFAALSRVTAEVSALGMDPGEAYVLGDSPLVLLTALQTAFELSPASSSFRRRPAPVLTDEGAYSGEVMADREITVWERLDVALMHLDLYAKLALRARA</sequence>
<feature type="domain" description="Inosine/uridine-preferring nucleoside hydrolase" evidence="3">
    <location>
        <begin position="34"/>
        <end position="316"/>
    </location>
</feature>
<dbReference type="GO" id="GO:0006152">
    <property type="term" value="P:purine nucleoside catabolic process"/>
    <property type="evidence" value="ECO:0007669"/>
    <property type="project" value="TreeGrafter"/>
</dbReference>
<dbReference type="PANTHER" id="PTHR12304">
    <property type="entry name" value="INOSINE-URIDINE PREFERRING NUCLEOSIDE HYDROLASE"/>
    <property type="match status" value="1"/>
</dbReference>
<organism evidence="4 5">
    <name type="scientific">Brachybacterium nesterenkovii</name>
    <dbReference type="NCBI Taxonomy" id="47847"/>
    <lineage>
        <taxon>Bacteria</taxon>
        <taxon>Bacillati</taxon>
        <taxon>Actinomycetota</taxon>
        <taxon>Actinomycetes</taxon>
        <taxon>Micrococcales</taxon>
        <taxon>Dermabacteraceae</taxon>
        <taxon>Brachybacterium</taxon>
    </lineage>
</organism>
<evidence type="ECO:0000313" key="4">
    <source>
        <dbReference type="EMBL" id="SLM90528.1"/>
    </source>
</evidence>
<keyword evidence="1 4" id="KW-0378">Hydrolase</keyword>
<evidence type="ECO:0000256" key="2">
    <source>
        <dbReference type="ARBA" id="ARBA00023295"/>
    </source>
</evidence>
<dbReference type="Proteomes" id="UP000195981">
    <property type="component" value="Unassembled WGS sequence"/>
</dbReference>
<dbReference type="Gene3D" id="3.90.245.10">
    <property type="entry name" value="Ribonucleoside hydrolase-like"/>
    <property type="match status" value="1"/>
</dbReference>
<evidence type="ECO:0000256" key="1">
    <source>
        <dbReference type="ARBA" id="ARBA00022801"/>
    </source>
</evidence>
<gene>
    <name evidence="4" type="ORF">FM110_05125</name>
</gene>
<dbReference type="EC" id="3.2.2.1" evidence="4"/>
<dbReference type="PANTHER" id="PTHR12304:SF4">
    <property type="entry name" value="URIDINE NUCLEOSIDASE"/>
    <property type="match status" value="1"/>
</dbReference>
<dbReference type="SUPFAM" id="SSF53590">
    <property type="entry name" value="Nucleoside hydrolase"/>
    <property type="match status" value="1"/>
</dbReference>
<dbReference type="Pfam" id="PF01156">
    <property type="entry name" value="IU_nuc_hydro"/>
    <property type="match status" value="1"/>
</dbReference>
<dbReference type="GO" id="GO:0005829">
    <property type="term" value="C:cytosol"/>
    <property type="evidence" value="ECO:0007669"/>
    <property type="project" value="TreeGrafter"/>
</dbReference>
<keyword evidence="2 4" id="KW-0326">Glycosidase</keyword>
<dbReference type="InterPro" id="IPR001910">
    <property type="entry name" value="Inosine/uridine_hydrolase_dom"/>
</dbReference>
<proteinExistence type="predicted"/>
<dbReference type="GO" id="GO:0008477">
    <property type="term" value="F:purine nucleosidase activity"/>
    <property type="evidence" value="ECO:0007669"/>
    <property type="project" value="UniProtKB-EC"/>
</dbReference>
<evidence type="ECO:0000313" key="5">
    <source>
        <dbReference type="Proteomes" id="UP000195981"/>
    </source>
</evidence>
<name>A0A1X6WXF0_9MICO</name>